<evidence type="ECO:0000259" key="6">
    <source>
        <dbReference type="PROSITE" id="PS50905"/>
    </source>
</evidence>
<dbReference type="PROSITE" id="PS50905">
    <property type="entry name" value="FERRITIN_LIKE"/>
    <property type="match status" value="1"/>
</dbReference>
<dbReference type="GO" id="GO:0006826">
    <property type="term" value="P:iron ion transport"/>
    <property type="evidence" value="ECO:0007669"/>
    <property type="project" value="InterPro"/>
</dbReference>
<accession>A0A8C6SL51</accession>
<dbReference type="GO" id="GO:0006879">
    <property type="term" value="P:intracellular iron ion homeostasis"/>
    <property type="evidence" value="ECO:0007669"/>
    <property type="project" value="UniProtKB-KW"/>
</dbReference>
<evidence type="ECO:0000256" key="4">
    <source>
        <dbReference type="ARBA" id="ARBA00023004"/>
    </source>
</evidence>
<dbReference type="PANTHER" id="PTHR11431:SF23">
    <property type="entry name" value="FERRITIN"/>
    <property type="match status" value="1"/>
</dbReference>
<dbReference type="InterPro" id="IPR009040">
    <property type="entry name" value="Ferritin-like_diiron"/>
</dbReference>
<dbReference type="InterPro" id="IPR001519">
    <property type="entry name" value="Ferritin"/>
</dbReference>
<evidence type="ECO:0000256" key="1">
    <source>
        <dbReference type="ARBA" id="ARBA00007513"/>
    </source>
</evidence>
<dbReference type="AlphaFoldDB" id="A0A8C6SL51"/>
<feature type="domain" description="Ferritin-like diiron" evidence="6">
    <location>
        <begin position="54"/>
        <end position="203"/>
    </location>
</feature>
<dbReference type="GO" id="GO:0005737">
    <property type="term" value="C:cytoplasm"/>
    <property type="evidence" value="ECO:0007669"/>
    <property type="project" value="TreeGrafter"/>
</dbReference>
<dbReference type="InterPro" id="IPR009078">
    <property type="entry name" value="Ferritin-like_SF"/>
</dbReference>
<dbReference type="Pfam" id="PF00210">
    <property type="entry name" value="Ferritin"/>
    <property type="match status" value="1"/>
</dbReference>
<keyword evidence="4 5" id="KW-0408">Iron</keyword>
<reference evidence="7" key="1">
    <citation type="submission" date="2025-08" db="UniProtKB">
        <authorList>
            <consortium name="Ensembl"/>
        </authorList>
    </citation>
    <scope>IDENTIFICATION</scope>
</reference>
<dbReference type="GO" id="GO:0008199">
    <property type="term" value="F:ferric iron binding"/>
    <property type="evidence" value="ECO:0007669"/>
    <property type="project" value="InterPro"/>
</dbReference>
<dbReference type="InterPro" id="IPR008331">
    <property type="entry name" value="Ferritin_DPS_dom"/>
</dbReference>
<dbReference type="InterPro" id="IPR012347">
    <property type="entry name" value="Ferritin-like"/>
</dbReference>
<protein>
    <recommendedName>
        <fullName evidence="5">Ferritin</fullName>
    </recommendedName>
</protein>
<name>A0A8C6SL51_9GOBI</name>
<comment type="similarity">
    <text evidence="1 5">Belongs to the ferritin family.</text>
</comment>
<proteinExistence type="inferred from homology"/>
<sequence>MIPCLPCVDLTAISEGRLRNMAEPAEKRFKSSLPWCASHRSSSSSSSSTGRGALPLQPALEEALCGVSGLLFHGAYRLQALACAFERDDVAFPRLALFFRHVAQRQQEETQQLQWYLAQRGGTYCSKDIQRPGCEAVGAVLPALDLLLLQLREEVGFLAELSELSRDSGDPQTCSVVKTLLLSPRVERLKQLGDMLTSARRLGCTNDPTGQFGEYLLNELQEELKG</sequence>
<organism evidence="7 8">
    <name type="scientific">Neogobius melanostomus</name>
    <name type="common">round goby</name>
    <dbReference type="NCBI Taxonomy" id="47308"/>
    <lineage>
        <taxon>Eukaryota</taxon>
        <taxon>Metazoa</taxon>
        <taxon>Chordata</taxon>
        <taxon>Craniata</taxon>
        <taxon>Vertebrata</taxon>
        <taxon>Euteleostomi</taxon>
        <taxon>Actinopterygii</taxon>
        <taxon>Neopterygii</taxon>
        <taxon>Teleostei</taxon>
        <taxon>Neoteleostei</taxon>
        <taxon>Acanthomorphata</taxon>
        <taxon>Gobiaria</taxon>
        <taxon>Gobiiformes</taxon>
        <taxon>Gobioidei</taxon>
        <taxon>Gobiidae</taxon>
        <taxon>Benthophilinae</taxon>
        <taxon>Neogobiini</taxon>
        <taxon>Neogobius</taxon>
    </lineage>
</organism>
<comment type="function">
    <text evidence="5">Stores iron in a soluble, non-toxic, readily available form. Important for iron homeostasis. Iron is taken up in the ferrous form and deposited as ferric hydroxides after oxidation.</text>
</comment>
<dbReference type="Proteomes" id="UP000694523">
    <property type="component" value="Unplaced"/>
</dbReference>
<keyword evidence="2 5" id="KW-0409">Iron storage</keyword>
<evidence type="ECO:0000313" key="8">
    <source>
        <dbReference type="Proteomes" id="UP000694523"/>
    </source>
</evidence>
<dbReference type="Gene3D" id="1.20.1260.10">
    <property type="match status" value="1"/>
</dbReference>
<keyword evidence="8" id="KW-1185">Reference proteome</keyword>
<evidence type="ECO:0000256" key="2">
    <source>
        <dbReference type="ARBA" id="ARBA00022434"/>
    </source>
</evidence>
<dbReference type="GO" id="GO:0008198">
    <property type="term" value="F:ferrous iron binding"/>
    <property type="evidence" value="ECO:0007669"/>
    <property type="project" value="TreeGrafter"/>
</dbReference>
<evidence type="ECO:0000313" key="7">
    <source>
        <dbReference type="Ensembl" id="ENSNMLP00000006826.1"/>
    </source>
</evidence>
<dbReference type="Ensembl" id="ENSNMLT00000007786.1">
    <property type="protein sequence ID" value="ENSNMLP00000006826.1"/>
    <property type="gene ID" value="ENSNMLG00000004942.1"/>
</dbReference>
<reference evidence="7" key="2">
    <citation type="submission" date="2025-09" db="UniProtKB">
        <authorList>
            <consortium name="Ensembl"/>
        </authorList>
    </citation>
    <scope>IDENTIFICATION</scope>
</reference>
<evidence type="ECO:0000256" key="5">
    <source>
        <dbReference type="RuleBase" id="RU361145"/>
    </source>
</evidence>
<keyword evidence="3 5" id="KW-0479">Metal-binding</keyword>
<dbReference type="PANTHER" id="PTHR11431">
    <property type="entry name" value="FERRITIN"/>
    <property type="match status" value="1"/>
</dbReference>
<dbReference type="SUPFAM" id="SSF47240">
    <property type="entry name" value="Ferritin-like"/>
    <property type="match status" value="1"/>
</dbReference>
<evidence type="ECO:0000256" key="3">
    <source>
        <dbReference type="ARBA" id="ARBA00022723"/>
    </source>
</evidence>